<comment type="caution">
    <text evidence="2">The sequence shown here is derived from an EMBL/GenBank/DDBJ whole genome shotgun (WGS) entry which is preliminary data.</text>
</comment>
<feature type="transmembrane region" description="Helical" evidence="1">
    <location>
        <begin position="101"/>
        <end position="123"/>
    </location>
</feature>
<dbReference type="Proteomes" id="UP000824125">
    <property type="component" value="Unassembled WGS sequence"/>
</dbReference>
<name>A0A9D1MSR7_9FIRM</name>
<feature type="transmembrane region" description="Helical" evidence="1">
    <location>
        <begin position="12"/>
        <end position="30"/>
    </location>
</feature>
<sequence length="134" mass="15132">MKNLYSSKYQIISLVFFAVFFISLFFPWQYAPGVKIRPGTLILSSLFPIGILAVAVFIIINIITIAKANKLYLHIINLTPLVVLFALSIRMHLHLDEAVGIAFYVSIISLVLSFVFCLVNIILKMKGEVTKNRE</sequence>
<organism evidence="2 3">
    <name type="scientific">Candidatus Scybalenecus merdavium</name>
    <dbReference type="NCBI Taxonomy" id="2840939"/>
    <lineage>
        <taxon>Bacteria</taxon>
        <taxon>Bacillati</taxon>
        <taxon>Bacillota</taxon>
        <taxon>Clostridia</taxon>
        <taxon>Eubacteriales</taxon>
        <taxon>Oscillospiraceae</taxon>
        <taxon>Oscillospiraceae incertae sedis</taxon>
        <taxon>Candidatus Scybalenecus</taxon>
    </lineage>
</organism>
<proteinExistence type="predicted"/>
<evidence type="ECO:0000256" key="1">
    <source>
        <dbReference type="SAM" id="Phobius"/>
    </source>
</evidence>
<keyword evidence="1" id="KW-0812">Transmembrane</keyword>
<reference evidence="2" key="1">
    <citation type="submission" date="2020-10" db="EMBL/GenBank/DDBJ databases">
        <authorList>
            <person name="Gilroy R."/>
        </authorList>
    </citation>
    <scope>NUCLEOTIDE SEQUENCE</scope>
    <source>
        <strain evidence="2">CHK176-6737</strain>
    </source>
</reference>
<protein>
    <submittedName>
        <fullName evidence="2">Uncharacterized protein</fullName>
    </submittedName>
</protein>
<evidence type="ECO:0000313" key="3">
    <source>
        <dbReference type="Proteomes" id="UP000824125"/>
    </source>
</evidence>
<reference evidence="2" key="2">
    <citation type="journal article" date="2021" name="PeerJ">
        <title>Extensive microbial diversity within the chicken gut microbiome revealed by metagenomics and culture.</title>
        <authorList>
            <person name="Gilroy R."/>
            <person name="Ravi A."/>
            <person name="Getino M."/>
            <person name="Pursley I."/>
            <person name="Horton D.L."/>
            <person name="Alikhan N.F."/>
            <person name="Baker D."/>
            <person name="Gharbi K."/>
            <person name="Hall N."/>
            <person name="Watson M."/>
            <person name="Adriaenssens E.M."/>
            <person name="Foster-Nyarko E."/>
            <person name="Jarju S."/>
            <person name="Secka A."/>
            <person name="Antonio M."/>
            <person name="Oren A."/>
            <person name="Chaudhuri R.R."/>
            <person name="La Ragione R."/>
            <person name="Hildebrand F."/>
            <person name="Pallen M.J."/>
        </authorList>
    </citation>
    <scope>NUCLEOTIDE SEQUENCE</scope>
    <source>
        <strain evidence="2">CHK176-6737</strain>
    </source>
</reference>
<accession>A0A9D1MSR7</accession>
<feature type="transmembrane region" description="Helical" evidence="1">
    <location>
        <begin position="71"/>
        <end position="89"/>
    </location>
</feature>
<keyword evidence="1" id="KW-0472">Membrane</keyword>
<evidence type="ECO:0000313" key="2">
    <source>
        <dbReference type="EMBL" id="HIU68456.1"/>
    </source>
</evidence>
<gene>
    <name evidence="2" type="ORF">IAD23_00680</name>
</gene>
<feature type="transmembrane region" description="Helical" evidence="1">
    <location>
        <begin position="42"/>
        <end position="64"/>
    </location>
</feature>
<dbReference type="AlphaFoldDB" id="A0A9D1MSR7"/>
<keyword evidence="1" id="KW-1133">Transmembrane helix</keyword>
<dbReference type="EMBL" id="DVNM01000003">
    <property type="protein sequence ID" value="HIU68456.1"/>
    <property type="molecule type" value="Genomic_DNA"/>
</dbReference>